<evidence type="ECO:0000313" key="1">
    <source>
        <dbReference type="EMBL" id="AEV55806.1"/>
    </source>
</evidence>
<gene>
    <name evidence="1" type="primary">ORF145</name>
    <name evidence="1" type="ORF">HusqMp128</name>
</gene>
<organism evidence="1">
    <name type="scientific">Phlegmariurus squarrosus</name>
    <name type="common">Rock tassel fern</name>
    <name type="synonym">Lycopodium squarrosum</name>
    <dbReference type="NCBI Taxonomy" id="73615"/>
    <lineage>
        <taxon>Eukaryota</taxon>
        <taxon>Viridiplantae</taxon>
        <taxon>Streptophyta</taxon>
        <taxon>Embryophyta</taxon>
        <taxon>Tracheophyta</taxon>
        <taxon>Lycopodiopsida</taxon>
        <taxon>Lycopodiales</taxon>
        <taxon>Lycopodiaceae</taxon>
        <taxon>Huperzioideae</taxon>
        <taxon>Phlegmariurus</taxon>
    </lineage>
</organism>
<dbReference type="EMBL" id="JQ002659">
    <property type="protein sequence ID" value="AEV55806.1"/>
    <property type="molecule type" value="Genomic_DNA"/>
</dbReference>
<dbReference type="AlphaFoldDB" id="H9M899"/>
<dbReference type="GeneID" id="12354532"/>
<reference evidence="1" key="1">
    <citation type="journal article" date="2012" name="PLoS ONE">
        <title>The Mitochondrial Genome of the Lycophyte Huperzia squarrosa: The Most Archaic Form in Vascular Plants.</title>
        <authorList>
            <person name="Liu Y."/>
            <person name="Wang B."/>
            <person name="Cui P."/>
            <person name="Li L."/>
            <person name="Xue J.Y."/>
            <person name="Yu J."/>
            <person name="Qiu Y.L."/>
        </authorList>
    </citation>
    <scope>NUCLEOTIDE SEQUENCE</scope>
</reference>
<geneLocation type="mitochondrion" evidence="1"/>
<protein>
    <submittedName>
        <fullName evidence="1">Uncharacterized protein</fullName>
    </submittedName>
</protein>
<name>H9M899_PHLSQ</name>
<accession>H9M899</accession>
<proteinExistence type="predicted"/>
<sequence>MSERTFVESCMQGNLARTVWREAMGGQPSENYFFAKRSSFHLAYPTSFFICLEYDPILFIVSAGERANSPSKHISLCVERRKLISYASEGKGRGRGSAKASLGFCSSHQVRVRETSPVQGFILQTLVVLSPPPLRLNPQIESPLC</sequence>
<dbReference type="RefSeq" id="YP_006234368.1">
    <property type="nucleotide sequence ID" value="NC_017755.1"/>
</dbReference>
<keyword evidence="1" id="KW-0496">Mitochondrion</keyword>